<evidence type="ECO:0000256" key="4">
    <source>
        <dbReference type="RuleBase" id="RU000574"/>
    </source>
</evidence>
<evidence type="ECO:0000313" key="8">
    <source>
        <dbReference type="Proteomes" id="UP000824890"/>
    </source>
</evidence>
<dbReference type="PANTHER" id="PTHR10722">
    <property type="entry name" value="60S RIBOSOMAL PROTEIN L19"/>
    <property type="match status" value="1"/>
</dbReference>
<organism evidence="7 8">
    <name type="scientific">Brassica napus</name>
    <name type="common">Rape</name>
    <dbReference type="NCBI Taxonomy" id="3708"/>
    <lineage>
        <taxon>Eukaryota</taxon>
        <taxon>Viridiplantae</taxon>
        <taxon>Streptophyta</taxon>
        <taxon>Embryophyta</taxon>
        <taxon>Tracheophyta</taxon>
        <taxon>Spermatophyta</taxon>
        <taxon>Magnoliopsida</taxon>
        <taxon>eudicotyledons</taxon>
        <taxon>Gunneridae</taxon>
        <taxon>Pentapetalae</taxon>
        <taxon>rosids</taxon>
        <taxon>malvids</taxon>
        <taxon>Brassicales</taxon>
        <taxon>Brassicaceae</taxon>
        <taxon>Brassiceae</taxon>
        <taxon>Brassica</taxon>
    </lineage>
</organism>
<dbReference type="Gene3D" id="1.10.1200.240">
    <property type="match status" value="1"/>
</dbReference>
<comment type="similarity">
    <text evidence="1 4">Belongs to the eukaryotic ribosomal protein eL19 family.</text>
</comment>
<dbReference type="Gene3D" id="1.10.1650.10">
    <property type="match status" value="1"/>
</dbReference>
<dbReference type="Proteomes" id="UP000824890">
    <property type="component" value="Unassembled WGS sequence"/>
</dbReference>
<dbReference type="InterPro" id="IPR015972">
    <property type="entry name" value="Ribosomal_eL19_dom1"/>
</dbReference>
<evidence type="ECO:0000256" key="3">
    <source>
        <dbReference type="ARBA" id="ARBA00023274"/>
    </source>
</evidence>
<feature type="domain" description="Large ribosomal subunit protein eL19" evidence="6">
    <location>
        <begin position="94"/>
        <end position="281"/>
    </location>
</feature>
<dbReference type="EMBL" id="JAGKQM010000015">
    <property type="protein sequence ID" value="KAH0880613.1"/>
    <property type="molecule type" value="Genomic_DNA"/>
</dbReference>
<keyword evidence="8" id="KW-1185">Reference proteome</keyword>
<keyword evidence="2 4" id="KW-0689">Ribosomal protein</keyword>
<dbReference type="InterPro" id="IPR057260">
    <property type="entry name" value="Ribosomal_L19e_C"/>
</dbReference>
<dbReference type="PROSITE" id="PS00526">
    <property type="entry name" value="RIBOSOMAL_L19E"/>
    <property type="match status" value="1"/>
</dbReference>
<dbReference type="InterPro" id="IPR023638">
    <property type="entry name" value="Ribosomal_eL19_CS"/>
</dbReference>
<evidence type="ECO:0000313" key="7">
    <source>
        <dbReference type="EMBL" id="KAH0880613.1"/>
    </source>
</evidence>
<dbReference type="InterPro" id="IPR039547">
    <property type="entry name" value="Ribosomal_eL19"/>
</dbReference>
<dbReference type="InterPro" id="IPR057259">
    <property type="entry name" value="Ribosomal_L19e"/>
</dbReference>
<evidence type="ECO:0000256" key="2">
    <source>
        <dbReference type="ARBA" id="ARBA00022980"/>
    </source>
</evidence>
<protein>
    <recommendedName>
        <fullName evidence="4">Ribosomal protein L19</fullName>
    </recommendedName>
</protein>
<gene>
    <name evidence="7" type="ORF">HID58_068007</name>
</gene>
<dbReference type="InterPro" id="IPR000196">
    <property type="entry name" value="Ribosomal_eL19_dom"/>
</dbReference>
<sequence>MRRFTQALINCCSATMIVSLHEQIRSDLDRQYTTLLVLGSNSIPQTSEGGASRTEMVALVSTSKTRTKLTSEEDAAIIPEGCAATAATPKECPVLNAQKRLAASVMKCGKGKVWLDPSESKDISMANSRSLEKERSLKERVWAVRIEQGGSQDSSPENTTRFRVFDLLRSIQWAVLSVLTEYFCMLMPPFAMQKFSRVFKDSRVWVFQRHSGYGKKKGTREVRQPTKVLWMNRLRVLRRFLLNYREKNKIDKHMYHDMYKKVKGGVFKNKRVLMESIHKSKVEQAREKTLSGQFEAKRVKNKARKERKFARKKERLARGAGGGEIAVVS</sequence>
<keyword evidence="3 4" id="KW-0687">Ribonucleoprotein</keyword>
<feature type="compositionally biased region" description="Gly residues" evidence="5">
    <location>
        <begin position="319"/>
        <end position="329"/>
    </location>
</feature>
<reference evidence="7 8" key="1">
    <citation type="submission" date="2021-05" db="EMBL/GenBank/DDBJ databases">
        <title>Genome Assembly of Synthetic Allotetraploid Brassica napus Reveals Homoeologous Exchanges between Subgenomes.</title>
        <authorList>
            <person name="Davis J.T."/>
        </authorList>
    </citation>
    <scope>NUCLEOTIDE SEQUENCE [LARGE SCALE GENOMIC DNA]</scope>
    <source>
        <strain evidence="8">cv. Da-Ae</strain>
        <tissue evidence="7">Seedling</tissue>
    </source>
</reference>
<dbReference type="InterPro" id="IPR035970">
    <property type="entry name" value="60S_ribosomal_eL19_sf"/>
</dbReference>
<comment type="caution">
    <text evidence="7">The sequence shown here is derived from an EMBL/GenBank/DDBJ whole genome shotgun (WGS) entry which is preliminary data.</text>
</comment>
<dbReference type="Pfam" id="PF01280">
    <property type="entry name" value="Ribosomal_L19e"/>
    <property type="match status" value="1"/>
</dbReference>
<name>A0ABQ7ZKN1_BRANA</name>
<feature type="compositionally biased region" description="Basic residues" evidence="5">
    <location>
        <begin position="302"/>
        <end position="315"/>
    </location>
</feature>
<dbReference type="SMART" id="SM01416">
    <property type="entry name" value="Ribosomal_L19e"/>
    <property type="match status" value="1"/>
</dbReference>
<evidence type="ECO:0000256" key="1">
    <source>
        <dbReference type="ARBA" id="ARBA00011082"/>
    </source>
</evidence>
<evidence type="ECO:0000259" key="6">
    <source>
        <dbReference type="SMART" id="SM01416"/>
    </source>
</evidence>
<proteinExistence type="inferred from homology"/>
<dbReference type="SUPFAM" id="SSF48140">
    <property type="entry name" value="Ribosomal protein L19 (L19e)"/>
    <property type="match status" value="2"/>
</dbReference>
<dbReference type="Pfam" id="PF25476">
    <property type="entry name" value="Ribosomal_L19e_C"/>
    <property type="match status" value="1"/>
</dbReference>
<feature type="region of interest" description="Disordered" evidence="5">
    <location>
        <begin position="302"/>
        <end position="329"/>
    </location>
</feature>
<evidence type="ECO:0000256" key="5">
    <source>
        <dbReference type="SAM" id="MobiDB-lite"/>
    </source>
</evidence>
<accession>A0ABQ7ZKN1</accession>